<dbReference type="Pfam" id="PF03747">
    <property type="entry name" value="ADP_ribosyl_GH"/>
    <property type="match status" value="1"/>
</dbReference>
<reference evidence="4" key="4">
    <citation type="submission" date="2025-09" db="UniProtKB">
        <authorList>
            <consortium name="Ensembl"/>
        </authorList>
    </citation>
    <scope>IDENTIFICATION</scope>
    <source>
        <strain evidence="4">HNI</strain>
    </source>
</reference>
<dbReference type="FunFam" id="1.10.4080.10:FF:000002">
    <property type="entry name" value="ADP-ribosylarginine hydrolase isoform X1"/>
    <property type="match status" value="1"/>
</dbReference>
<name>A0A3P9L503_ORYLA</name>
<feature type="binding site" evidence="2">
    <location>
        <position position="94"/>
    </location>
    <ligand>
        <name>Mg(2+)</name>
        <dbReference type="ChEBI" id="CHEBI:18420"/>
        <label>1</label>
    </ligand>
</feature>
<dbReference type="GO" id="GO:0046872">
    <property type="term" value="F:metal ion binding"/>
    <property type="evidence" value="ECO:0007669"/>
    <property type="project" value="UniProtKB-KW"/>
</dbReference>
<dbReference type="InterPro" id="IPR005502">
    <property type="entry name" value="Ribosyl_crysJ1"/>
</dbReference>
<dbReference type="PANTHER" id="PTHR16222">
    <property type="entry name" value="ADP-RIBOSYLGLYCOHYDROLASE"/>
    <property type="match status" value="1"/>
</dbReference>
<keyword evidence="2" id="KW-0479">Metal-binding</keyword>
<reference evidence="4" key="3">
    <citation type="submission" date="2025-08" db="UniProtKB">
        <authorList>
            <consortium name="Ensembl"/>
        </authorList>
    </citation>
    <scope>IDENTIFICATION</scope>
    <source>
        <strain evidence="4">HNI</strain>
    </source>
</reference>
<dbReference type="InterPro" id="IPR036705">
    <property type="entry name" value="Ribosyl_crysJ1_sf"/>
</dbReference>
<proteinExistence type="inferred from homology"/>
<protein>
    <submittedName>
        <fullName evidence="4">ADP-ribosylhydrolase like 1</fullName>
    </submittedName>
</protein>
<sequence>MSEFGRLHPGVSARTFRRMTGWRSPFFYSPEKKIKSRQMEKFKAAMILGAAGDALGYRKGLWGSCTSGKKIQEEVSAMGGLEALKLDPENWPLSDAVLMHMTTAQALITDYWCLEDLYRELVRLYVEAMVSLQGKAPDSTTVEACSHLKPHNFLLAWHTPFNEKGSGFGAAAKAMCVGMRYWQPERLENLVEVSIETGRMTHNHPTGFLGSLTTALFASYAIQGKPVVRWGRELMKVIPRAEEYCRKTIRHVSEYQENWFYFVAKWQFYLEEREIDKEGGNQPSFSDHYDPEEADKMYKRWSSEGRAGRRGHDAPMIAYDALLAAGSDWAELCRRAMFHGGESEATGLIAGCLYGLMHGLSQIPQGLYKDLDKREQLEELGEALYKAASAEKCIDKPDSWKSSFSPGSSVLRRLVRDPKCPSALREVLQSLLQYLTQDLPKRRSRNPECTAAIAETDPRITDCSESKTSVKTITYQASHKVRNADEAVSNATEKCWMDPKHKEPQEEHGADDVRCQRLTTFQLLQAKFSRSSPKPYISQQREVGTLCFSRGTPGHKNHSQNRGHNILTKDKCKKEQGFKRHGTVKNILAKFAMAEQKEQELKHLKKQSIKLVGRQILTSLMEKFETTATVCTRTDFNVTKGSRSEVPQSKNEKRTFLGREEQTEDQTAQWKSTPKQSEIKLGQQNFKRKGKEQRSEQQEEVLNSESDVKSPLNPVEEQLHTSGQNLKCQKCHVKVEGQRSAKVHEIPTLVVSNSTSVEYGCQEFIPLSSVTECPFPQPHRLHLQEELMQNWHAATIMACCPVWTRCVDYSPVQCLKESQYEASLCSTFEKRAGKIPGDLRGELSSDEIEISKFPTMADLKVLPKCSTHTSGGARTNGSSNLSGTVISQRGMPVYVIPRTFRFDDHCDSCSQSSPQQETVNSLRDNLPSQLDYYVFSHSNTIETPKSFKDNDPCRPQHVPQYEMEKKPADAQIDDTEDAENKKKELNLMPGNDTRLPQRSVFPEENRAAAEGWELSAVAFSIPQPDQNKRKERPKYTTICYADSSIKQTHKPKIIRFTDTFNF</sequence>
<evidence type="ECO:0000256" key="1">
    <source>
        <dbReference type="ARBA" id="ARBA00010702"/>
    </source>
</evidence>
<dbReference type="Gene3D" id="1.10.4080.10">
    <property type="entry name" value="ADP-ribosylation/Crystallin J1"/>
    <property type="match status" value="1"/>
</dbReference>
<accession>A0A3P9L503</accession>
<feature type="compositionally biased region" description="Polar residues" evidence="3">
    <location>
        <begin position="640"/>
        <end position="649"/>
    </location>
</feature>
<dbReference type="Proteomes" id="UP000265180">
    <property type="component" value="Chromosome 3"/>
</dbReference>
<reference key="1">
    <citation type="journal article" date="2007" name="Nature">
        <title>The medaka draft genome and insights into vertebrate genome evolution.</title>
        <authorList>
            <person name="Kasahara M."/>
            <person name="Naruse K."/>
            <person name="Sasaki S."/>
            <person name="Nakatani Y."/>
            <person name="Qu W."/>
            <person name="Ahsan B."/>
            <person name="Yamada T."/>
            <person name="Nagayasu Y."/>
            <person name="Doi K."/>
            <person name="Kasai Y."/>
            <person name="Jindo T."/>
            <person name="Kobayashi D."/>
            <person name="Shimada A."/>
            <person name="Toyoda A."/>
            <person name="Kuroki Y."/>
            <person name="Fujiyama A."/>
            <person name="Sasaki T."/>
            <person name="Shimizu A."/>
            <person name="Asakawa S."/>
            <person name="Shimizu N."/>
            <person name="Hashimoto S."/>
            <person name="Yang J."/>
            <person name="Lee Y."/>
            <person name="Matsushima K."/>
            <person name="Sugano S."/>
            <person name="Sakaizumi M."/>
            <person name="Narita T."/>
            <person name="Ohishi K."/>
            <person name="Haga S."/>
            <person name="Ohta F."/>
            <person name="Nomoto H."/>
            <person name="Nogata K."/>
            <person name="Morishita T."/>
            <person name="Endo T."/>
            <person name="Shin-I T."/>
            <person name="Takeda H."/>
            <person name="Morishita S."/>
            <person name="Kohara Y."/>
        </authorList>
    </citation>
    <scope>NUCLEOTIDE SEQUENCE [LARGE SCALE GENOMIC DNA]</scope>
    <source>
        <strain>Hd-rR</strain>
    </source>
</reference>
<evidence type="ECO:0000256" key="3">
    <source>
        <dbReference type="SAM" id="MobiDB-lite"/>
    </source>
</evidence>
<reference evidence="4 5" key="2">
    <citation type="submission" date="2017-04" db="EMBL/GenBank/DDBJ databases">
        <title>CpG methylation of centromeres and impact of large insertions on vertebrate speciation.</title>
        <authorList>
            <person name="Ichikawa K."/>
            <person name="Yoshimura J."/>
            <person name="Morishita S."/>
        </authorList>
    </citation>
    <scope>NUCLEOTIDE SEQUENCE</scope>
    <source>
        <strain evidence="4 5">HNI</strain>
    </source>
</reference>
<dbReference type="AlphaFoldDB" id="A0A3P9L503"/>
<feature type="region of interest" description="Disordered" evidence="3">
    <location>
        <begin position="640"/>
        <end position="711"/>
    </location>
</feature>
<evidence type="ECO:0000313" key="4">
    <source>
        <dbReference type="Ensembl" id="ENSORLP00020015652.1"/>
    </source>
</evidence>
<feature type="compositionally biased region" description="Basic and acidic residues" evidence="3">
    <location>
        <begin position="650"/>
        <end position="661"/>
    </location>
</feature>
<feature type="compositionally biased region" description="Polar residues" evidence="3">
    <location>
        <begin position="665"/>
        <end position="676"/>
    </location>
</feature>
<feature type="binding site" evidence="2">
    <location>
        <position position="95"/>
    </location>
    <ligand>
        <name>Mg(2+)</name>
        <dbReference type="ChEBI" id="CHEBI:18420"/>
        <label>1</label>
    </ligand>
</feature>
<dbReference type="InterPro" id="IPR050792">
    <property type="entry name" value="ADP-ribosylglycohydrolase"/>
</dbReference>
<dbReference type="SUPFAM" id="SSF101478">
    <property type="entry name" value="ADP-ribosylglycohydrolase"/>
    <property type="match status" value="1"/>
</dbReference>
<comment type="similarity">
    <text evidence="1">Belongs to the ADP-ribosylglycohydrolase family.</text>
</comment>
<dbReference type="PANTHER" id="PTHR16222:SF23">
    <property type="entry name" value="INACTIVE ADP-RIBOSYLTRANSFERASE ARH2"/>
    <property type="match status" value="1"/>
</dbReference>
<organism evidence="4 5">
    <name type="scientific">Oryzias latipes</name>
    <name type="common">Japanese rice fish</name>
    <name type="synonym">Japanese killifish</name>
    <dbReference type="NCBI Taxonomy" id="8090"/>
    <lineage>
        <taxon>Eukaryota</taxon>
        <taxon>Metazoa</taxon>
        <taxon>Chordata</taxon>
        <taxon>Craniata</taxon>
        <taxon>Vertebrata</taxon>
        <taxon>Euteleostomi</taxon>
        <taxon>Actinopterygii</taxon>
        <taxon>Neopterygii</taxon>
        <taxon>Teleostei</taxon>
        <taxon>Neoteleostei</taxon>
        <taxon>Acanthomorphata</taxon>
        <taxon>Ovalentaria</taxon>
        <taxon>Atherinomorphae</taxon>
        <taxon>Beloniformes</taxon>
        <taxon>Adrianichthyidae</taxon>
        <taxon>Oryziinae</taxon>
        <taxon>Oryzias</taxon>
    </lineage>
</organism>
<comment type="cofactor">
    <cofactor evidence="2">
        <name>Mg(2+)</name>
        <dbReference type="ChEBI" id="CHEBI:18420"/>
    </cofactor>
    <text evidence="2">Binds 2 magnesium ions per subunit.</text>
</comment>
<evidence type="ECO:0000313" key="5">
    <source>
        <dbReference type="Proteomes" id="UP000265180"/>
    </source>
</evidence>
<evidence type="ECO:0000256" key="2">
    <source>
        <dbReference type="PIRSR" id="PIRSR605502-1"/>
    </source>
</evidence>
<dbReference type="Ensembl" id="ENSORLT00020033535.1">
    <property type="protein sequence ID" value="ENSORLP00020015652.1"/>
    <property type="gene ID" value="ENSORLG00020016671.1"/>
</dbReference>
<keyword evidence="2" id="KW-0460">Magnesium</keyword>